<keyword evidence="1" id="KW-0732">Signal</keyword>
<organism evidence="2 3">
    <name type="scientific">Syncephalis pseudoplumigaleata</name>
    <dbReference type="NCBI Taxonomy" id="1712513"/>
    <lineage>
        <taxon>Eukaryota</taxon>
        <taxon>Fungi</taxon>
        <taxon>Fungi incertae sedis</taxon>
        <taxon>Zoopagomycota</taxon>
        <taxon>Zoopagomycotina</taxon>
        <taxon>Zoopagomycetes</taxon>
        <taxon>Zoopagales</taxon>
        <taxon>Piptocephalidaceae</taxon>
        <taxon>Syncephalis</taxon>
    </lineage>
</organism>
<dbReference type="OrthoDB" id="10560855at2759"/>
<accession>A0A4P9YXK3</accession>
<proteinExistence type="predicted"/>
<evidence type="ECO:0000256" key="1">
    <source>
        <dbReference type="SAM" id="SignalP"/>
    </source>
</evidence>
<name>A0A4P9YXK3_9FUNG</name>
<sequence length="145" mass="16160">MPSKLFFSSLALASITLFLSLQHGADASPIVGLPGRDVVPDTYMVEFKSELCEKTNEKKAVDLFKDYLKKEHLEEGEGKDKDVTIRHVYDSDIYCAVSVRAGPTAMSVIKRFDGFVSEDPVRILHAYKPMETTGGIVKTVQFKDL</sequence>
<protein>
    <recommendedName>
        <fullName evidence="4">Inhibitor I9 domain-containing protein</fullName>
    </recommendedName>
</protein>
<evidence type="ECO:0000313" key="3">
    <source>
        <dbReference type="Proteomes" id="UP000278143"/>
    </source>
</evidence>
<feature type="signal peptide" evidence="1">
    <location>
        <begin position="1"/>
        <end position="27"/>
    </location>
</feature>
<evidence type="ECO:0000313" key="2">
    <source>
        <dbReference type="EMBL" id="RKP23690.1"/>
    </source>
</evidence>
<evidence type="ECO:0008006" key="4">
    <source>
        <dbReference type="Google" id="ProtNLM"/>
    </source>
</evidence>
<keyword evidence="3" id="KW-1185">Reference proteome</keyword>
<dbReference type="AlphaFoldDB" id="A0A4P9YXK3"/>
<dbReference type="Proteomes" id="UP000278143">
    <property type="component" value="Unassembled WGS sequence"/>
</dbReference>
<reference evidence="3" key="1">
    <citation type="journal article" date="2018" name="Nat. Microbiol.">
        <title>Leveraging single-cell genomics to expand the fungal tree of life.</title>
        <authorList>
            <person name="Ahrendt S.R."/>
            <person name="Quandt C.A."/>
            <person name="Ciobanu D."/>
            <person name="Clum A."/>
            <person name="Salamov A."/>
            <person name="Andreopoulos B."/>
            <person name="Cheng J.F."/>
            <person name="Woyke T."/>
            <person name="Pelin A."/>
            <person name="Henrissat B."/>
            <person name="Reynolds N.K."/>
            <person name="Benny G.L."/>
            <person name="Smith M.E."/>
            <person name="James T.Y."/>
            <person name="Grigoriev I.V."/>
        </authorList>
    </citation>
    <scope>NUCLEOTIDE SEQUENCE [LARGE SCALE GENOMIC DNA]</scope>
    <source>
        <strain evidence="3">Benny S71-1</strain>
    </source>
</reference>
<dbReference type="EMBL" id="KZ990766">
    <property type="protein sequence ID" value="RKP23690.1"/>
    <property type="molecule type" value="Genomic_DNA"/>
</dbReference>
<feature type="chain" id="PRO_5020253357" description="Inhibitor I9 domain-containing protein" evidence="1">
    <location>
        <begin position="28"/>
        <end position="145"/>
    </location>
</feature>
<gene>
    <name evidence="2" type="ORF">SYNPS1DRAFT_30557</name>
</gene>